<evidence type="ECO:0000313" key="3">
    <source>
        <dbReference type="EMBL" id="CAK7917456.1"/>
    </source>
</evidence>
<feature type="transmembrane region" description="Helical" evidence="2">
    <location>
        <begin position="152"/>
        <end position="175"/>
    </location>
</feature>
<dbReference type="EMBL" id="OZ004259">
    <property type="protein sequence ID" value="CAK7917456.1"/>
    <property type="molecule type" value="Genomic_DNA"/>
</dbReference>
<keyword evidence="2" id="KW-1133">Transmembrane helix</keyword>
<feature type="compositionally biased region" description="Basic and acidic residues" evidence="1">
    <location>
        <begin position="86"/>
        <end position="98"/>
    </location>
</feature>
<sequence length="247" mass="28006">MCMSRTTDTIEGGILESVGPQEGEDDPVESLTGAEIPEPNSGDSAVEEVTESTAEEILENTSNTSEVVPEHKIANTIGSEMDNEVEAEKKSKDKDKQKKADKKRKRKELAEEAKRVYREGISVEAALNDPREKCFGFLSGIYYKFRINCYSATWLAVIFSFIAKAIFISVCLVMKSTKLKFSYVPYAGYMTVLLRYLYKRVKKLPQAAYPYRRVLLMFTIFAIVASLVTGIEVKFFTWRSTEYYLVL</sequence>
<keyword evidence="2" id="KW-0472">Membrane</keyword>
<evidence type="ECO:0000256" key="1">
    <source>
        <dbReference type="SAM" id="MobiDB-lite"/>
    </source>
</evidence>
<feature type="transmembrane region" description="Helical" evidence="2">
    <location>
        <begin position="181"/>
        <end position="198"/>
    </location>
</feature>
<feature type="region of interest" description="Disordered" evidence="1">
    <location>
        <begin position="1"/>
        <end position="106"/>
    </location>
</feature>
<feature type="transmembrane region" description="Helical" evidence="2">
    <location>
        <begin position="210"/>
        <end position="231"/>
    </location>
</feature>
<reference evidence="3 4" key="1">
    <citation type="submission" date="2024-01" db="EMBL/GenBank/DDBJ databases">
        <authorList>
            <consortium name="Genoscope - CEA"/>
            <person name="William W."/>
        </authorList>
    </citation>
    <scope>NUCLEOTIDE SEQUENCE [LARGE SCALE GENOMIC DNA]</scope>
    <source>
        <strain evidence="3 4">29B2s-10</strain>
    </source>
</reference>
<keyword evidence="2" id="KW-0812">Transmembrane</keyword>
<evidence type="ECO:0000256" key="2">
    <source>
        <dbReference type="SAM" id="Phobius"/>
    </source>
</evidence>
<name>A0ABP0EHJ0_9ASCO</name>
<accession>A0ABP0EHJ0</accession>
<dbReference type="Proteomes" id="UP001497600">
    <property type="component" value="Chromosome G"/>
</dbReference>
<organism evidence="3 4">
    <name type="scientific">[Candida] anglica</name>
    <dbReference type="NCBI Taxonomy" id="148631"/>
    <lineage>
        <taxon>Eukaryota</taxon>
        <taxon>Fungi</taxon>
        <taxon>Dikarya</taxon>
        <taxon>Ascomycota</taxon>
        <taxon>Saccharomycotina</taxon>
        <taxon>Pichiomycetes</taxon>
        <taxon>Debaryomycetaceae</taxon>
        <taxon>Kurtzmaniella</taxon>
    </lineage>
</organism>
<keyword evidence="4" id="KW-1185">Reference proteome</keyword>
<evidence type="ECO:0000313" key="4">
    <source>
        <dbReference type="Proteomes" id="UP001497600"/>
    </source>
</evidence>
<proteinExistence type="predicted"/>
<gene>
    <name evidence="3" type="ORF">CAAN4_G08614</name>
</gene>
<feature type="compositionally biased region" description="Acidic residues" evidence="1">
    <location>
        <begin position="45"/>
        <end position="58"/>
    </location>
</feature>
<protein>
    <submittedName>
        <fullName evidence="3">Uncharacterized protein</fullName>
    </submittedName>
</protein>